<evidence type="ECO:0000313" key="4">
    <source>
        <dbReference type="EMBL" id="AEA45673.1"/>
    </source>
</evidence>
<dbReference type="AlphaFoldDB" id="F2IEV6"/>
<dbReference type="PRINTS" id="PR01415">
    <property type="entry name" value="ANKYRIN"/>
</dbReference>
<dbReference type="Gene3D" id="1.25.40.20">
    <property type="entry name" value="Ankyrin repeat-containing domain"/>
    <property type="match status" value="1"/>
</dbReference>
<sequence>MTKNENLHVACQNQDTELVKKILFEIKPTELNKKIAQETPLQIVCKNGNLEITKLLIEAGADKEIKNAGRQSPLSIAVSNKNLEIVKYLLEVGADIHSKGPNNLQPIHFACSKGDKDIIELLLSKGIDINIVDSLKSSLLDFTTNLEGGNLEATKTLVENGIDEEYFSSAFKWACWRNNPEIAKYLLECGADYKSETTSKSELLFWICGLGHKKIVKLLLELKVDFKTKVKFKGKMMAYEGSPLDRAIATNQTEIVKLINAD</sequence>
<dbReference type="OrthoDB" id="407974at2"/>
<dbReference type="PROSITE" id="PS50088">
    <property type="entry name" value="ANK_REPEAT"/>
    <property type="match status" value="3"/>
</dbReference>
<feature type="repeat" description="ANK" evidence="3">
    <location>
        <begin position="36"/>
        <end position="68"/>
    </location>
</feature>
<dbReference type="Proteomes" id="UP000007463">
    <property type="component" value="Chromosome"/>
</dbReference>
<protein>
    <submittedName>
        <fullName evidence="4">Ankyrin repeat-containing protein</fullName>
    </submittedName>
</protein>
<evidence type="ECO:0000313" key="5">
    <source>
        <dbReference type="Proteomes" id="UP000007463"/>
    </source>
</evidence>
<proteinExistence type="predicted"/>
<dbReference type="SMART" id="SM00248">
    <property type="entry name" value="ANK"/>
    <property type="match status" value="6"/>
</dbReference>
<accession>F2IEV6</accession>
<dbReference type="PANTHER" id="PTHR24180:SF45">
    <property type="entry name" value="POLY [ADP-RIBOSE] POLYMERASE TANKYRASE"/>
    <property type="match status" value="1"/>
</dbReference>
<reference evidence="4 5" key="1">
    <citation type="journal article" date="2011" name="Stand. Genomic Sci.">
        <title>Complete genome sequence of the gliding freshwater bacterium Fluviicola taffensis type strain (RW262).</title>
        <authorList>
            <person name="Woyke T."/>
            <person name="Chertkov O."/>
            <person name="Lapidus A."/>
            <person name="Nolan M."/>
            <person name="Lucas S."/>
            <person name="Del Rio T.G."/>
            <person name="Tice H."/>
            <person name="Cheng J.F."/>
            <person name="Tapia R."/>
            <person name="Han C."/>
            <person name="Goodwin L."/>
            <person name="Pitluck S."/>
            <person name="Liolios K."/>
            <person name="Pagani I."/>
            <person name="Ivanova N."/>
            <person name="Huntemann M."/>
            <person name="Mavromatis K."/>
            <person name="Mikhailova N."/>
            <person name="Pati A."/>
            <person name="Chen A."/>
            <person name="Palaniappan K."/>
            <person name="Land M."/>
            <person name="Hauser L."/>
            <person name="Brambilla E.M."/>
            <person name="Rohde M."/>
            <person name="Mwirichia R."/>
            <person name="Sikorski J."/>
            <person name="Tindall B.J."/>
            <person name="Goker M."/>
            <person name="Bristow J."/>
            <person name="Eisen J.A."/>
            <person name="Markowitz V."/>
            <person name="Hugenholtz P."/>
            <person name="Klenk H.P."/>
            <person name="Kyrpides N.C."/>
        </authorList>
    </citation>
    <scope>NUCLEOTIDE SEQUENCE [LARGE SCALE GENOMIC DNA]</scope>
    <source>
        <strain evidence="5">DSM 16823 / RW262 / RW262</strain>
    </source>
</reference>
<dbReference type="STRING" id="755732.Fluta_3705"/>
<dbReference type="PROSITE" id="PS50297">
    <property type="entry name" value="ANK_REP_REGION"/>
    <property type="match status" value="3"/>
</dbReference>
<feature type="repeat" description="ANK" evidence="3">
    <location>
        <begin position="102"/>
        <end position="134"/>
    </location>
</feature>
<organism evidence="4 5">
    <name type="scientific">Fluviicola taffensis (strain DSM 16823 / NCIMB 13979 / RW262)</name>
    <dbReference type="NCBI Taxonomy" id="755732"/>
    <lineage>
        <taxon>Bacteria</taxon>
        <taxon>Pseudomonadati</taxon>
        <taxon>Bacteroidota</taxon>
        <taxon>Flavobacteriia</taxon>
        <taxon>Flavobacteriales</taxon>
        <taxon>Crocinitomicaceae</taxon>
        <taxon>Fluviicola</taxon>
    </lineage>
</organism>
<dbReference type="HOGENOM" id="CLU_1060703_0_0_10"/>
<dbReference type="SUPFAM" id="SSF48403">
    <property type="entry name" value="Ankyrin repeat"/>
    <property type="match status" value="1"/>
</dbReference>
<name>F2IEV6_FLUTR</name>
<keyword evidence="2 3" id="KW-0040">ANK repeat</keyword>
<reference evidence="5" key="2">
    <citation type="submission" date="2011-02" db="EMBL/GenBank/DDBJ databases">
        <title>The complete genome of Fluviicola taffensis DSM 16823.</title>
        <authorList>
            <consortium name="US DOE Joint Genome Institute (JGI-PGF)"/>
            <person name="Lucas S."/>
            <person name="Copeland A."/>
            <person name="Lapidus A."/>
            <person name="Bruce D."/>
            <person name="Goodwin L."/>
            <person name="Pitluck S."/>
            <person name="Kyrpides N."/>
            <person name="Mavromatis K."/>
            <person name="Ivanova N."/>
            <person name="Mikhailova N."/>
            <person name="Pagani I."/>
            <person name="Chertkov O."/>
            <person name="Detter J.C."/>
            <person name="Han C."/>
            <person name="Tapia R."/>
            <person name="Land M."/>
            <person name="Hauser L."/>
            <person name="Markowitz V."/>
            <person name="Cheng J.-F."/>
            <person name="Hugenholtz P."/>
            <person name="Woyke T."/>
            <person name="Wu D."/>
            <person name="Tindall B."/>
            <person name="Pomrenke H.G."/>
            <person name="Brambilla E."/>
            <person name="Klenk H.-P."/>
            <person name="Eisen J.A."/>
        </authorList>
    </citation>
    <scope>NUCLEOTIDE SEQUENCE [LARGE SCALE GENOMIC DNA]</scope>
    <source>
        <strain evidence="5">DSM 16823 / RW262 / RW262</strain>
    </source>
</reference>
<evidence type="ECO:0000256" key="2">
    <source>
        <dbReference type="ARBA" id="ARBA00023043"/>
    </source>
</evidence>
<dbReference type="InterPro" id="IPR036770">
    <property type="entry name" value="Ankyrin_rpt-contain_sf"/>
</dbReference>
<dbReference type="RefSeq" id="WP_013688440.1">
    <property type="nucleotide sequence ID" value="NC_015321.1"/>
</dbReference>
<keyword evidence="5" id="KW-1185">Reference proteome</keyword>
<dbReference type="EMBL" id="CP002542">
    <property type="protein sequence ID" value="AEA45673.1"/>
    <property type="molecule type" value="Genomic_DNA"/>
</dbReference>
<dbReference type="InterPro" id="IPR002110">
    <property type="entry name" value="Ankyrin_rpt"/>
</dbReference>
<dbReference type="Pfam" id="PF12796">
    <property type="entry name" value="Ank_2"/>
    <property type="match status" value="2"/>
</dbReference>
<dbReference type="KEGG" id="fte:Fluta_3705"/>
<keyword evidence="1" id="KW-0677">Repeat</keyword>
<dbReference type="eggNOG" id="COG0666">
    <property type="taxonomic scope" value="Bacteria"/>
</dbReference>
<feature type="repeat" description="ANK" evidence="3">
    <location>
        <begin position="69"/>
        <end position="101"/>
    </location>
</feature>
<evidence type="ECO:0000256" key="1">
    <source>
        <dbReference type="ARBA" id="ARBA00022737"/>
    </source>
</evidence>
<evidence type="ECO:0000256" key="3">
    <source>
        <dbReference type="PROSITE-ProRule" id="PRU00023"/>
    </source>
</evidence>
<dbReference type="InterPro" id="IPR051637">
    <property type="entry name" value="Ank_repeat_dom-contain_49"/>
</dbReference>
<gene>
    <name evidence="4" type="ordered locus">Fluta_3705</name>
</gene>
<dbReference type="PANTHER" id="PTHR24180">
    <property type="entry name" value="CYCLIN-DEPENDENT KINASE INHIBITOR 2C-RELATED"/>
    <property type="match status" value="1"/>
</dbReference>